<evidence type="ECO:0000256" key="6">
    <source>
        <dbReference type="ARBA" id="ARBA00022723"/>
    </source>
</evidence>
<dbReference type="InterPro" id="IPR004640">
    <property type="entry name" value="HscB"/>
</dbReference>
<dbReference type="NCBIfam" id="TIGR00714">
    <property type="entry name" value="hscB"/>
    <property type="match status" value="1"/>
</dbReference>
<dbReference type="Xenbase" id="XB-GENE-5793329">
    <property type="gene designation" value="hscb"/>
</dbReference>
<evidence type="ECO:0000256" key="2">
    <source>
        <dbReference type="ARBA" id="ARBA00004496"/>
    </source>
</evidence>
<name>A0A8J0PLS4_XENTR</name>
<dbReference type="Gene3D" id="1.10.287.110">
    <property type="entry name" value="DnaJ domain"/>
    <property type="match status" value="1"/>
</dbReference>
<comment type="subcellular location">
    <subcellularLocation>
        <location evidence="2">Cytoplasm</location>
    </subcellularLocation>
    <subcellularLocation>
        <location evidence="1">Mitochondrion</location>
    </subcellularLocation>
</comment>
<evidence type="ECO:0000256" key="1">
    <source>
        <dbReference type="ARBA" id="ARBA00004173"/>
    </source>
</evidence>
<dbReference type="Gene3D" id="1.20.1280.20">
    <property type="entry name" value="HscB, C-terminal domain"/>
    <property type="match status" value="1"/>
</dbReference>
<gene>
    <name evidence="16 17" type="primary">hscb</name>
</gene>
<evidence type="ECO:0000256" key="11">
    <source>
        <dbReference type="ARBA" id="ARBA00065241"/>
    </source>
</evidence>
<evidence type="ECO:0000313" key="16">
    <source>
        <dbReference type="RefSeq" id="NP_001072422.2"/>
    </source>
</evidence>
<organism evidence="15 16">
    <name type="scientific">Xenopus tropicalis</name>
    <name type="common">Western clawed frog</name>
    <name type="synonym">Silurana tropicalis</name>
    <dbReference type="NCBI Taxonomy" id="8364"/>
    <lineage>
        <taxon>Eukaryota</taxon>
        <taxon>Metazoa</taxon>
        <taxon>Chordata</taxon>
        <taxon>Craniata</taxon>
        <taxon>Vertebrata</taxon>
        <taxon>Euteleostomi</taxon>
        <taxon>Amphibia</taxon>
        <taxon>Batrachia</taxon>
        <taxon>Anura</taxon>
        <taxon>Pipoidea</taxon>
        <taxon>Pipidae</taxon>
        <taxon>Xenopodinae</taxon>
        <taxon>Xenopus</taxon>
        <taxon>Silurana</taxon>
    </lineage>
</organism>
<evidence type="ECO:0000256" key="5">
    <source>
        <dbReference type="ARBA" id="ARBA00022490"/>
    </source>
</evidence>
<keyword evidence="7" id="KW-0496">Mitochondrion</keyword>
<dbReference type="SUPFAM" id="SSF46565">
    <property type="entry name" value="Chaperone J-domain"/>
    <property type="match status" value="1"/>
</dbReference>
<dbReference type="Pfam" id="PF00226">
    <property type="entry name" value="DnaJ"/>
    <property type="match status" value="1"/>
</dbReference>
<dbReference type="GO" id="GO:0051259">
    <property type="term" value="P:protein complex oligomerization"/>
    <property type="evidence" value="ECO:0007669"/>
    <property type="project" value="InterPro"/>
</dbReference>
<evidence type="ECO:0000256" key="3">
    <source>
        <dbReference type="ARBA" id="ARBA00005151"/>
    </source>
</evidence>
<sequence>MEPTRAVLKCYASQWMRMVVQHWWSRKPPVSRGFWAFSWPPRLPCIKSATSAMSRSTLRSSCTYSLRSFCVTSQSRLCWRCQAEMSRAELFCPTCTSLQPPDESKDFFQVLDCEKSFNVDTQELQRKYRNLQRLLHPDFFSQKSESERNISEKQSTVVNKAYKTLLSPLKRGVYLLSLNGITLKEGADDEVDTQFLFDILELNEQLNDAETKDDIEEVGHFVQEQLVSLTKDLRKAFQQGDLQEAKILLAKMKYFSNIQDQVKKKIIP</sequence>
<dbReference type="AlphaFoldDB" id="A0A8J0PLS4"/>
<proteinExistence type="inferred from homology"/>
<comment type="pathway">
    <text evidence="3">Cofactor biosynthesis; iron-sulfur cluster biosynthesis.</text>
</comment>
<comment type="subunit">
    <text evidence="11">Homodimer. Interacts with ISCU (cytoplasmic form); this interaction stabilizes the (Fe-S) clusters on ISCU. Interacts with the CIA complex member CIAO1 (via LYR motif).</text>
</comment>
<evidence type="ECO:0000256" key="4">
    <source>
        <dbReference type="ARBA" id="ARBA00010476"/>
    </source>
</evidence>
<dbReference type="PROSITE" id="PS50076">
    <property type="entry name" value="DNAJ_2"/>
    <property type="match status" value="1"/>
</dbReference>
<dbReference type="SMART" id="SM00271">
    <property type="entry name" value="DnaJ"/>
    <property type="match status" value="1"/>
</dbReference>
<evidence type="ECO:0000256" key="10">
    <source>
        <dbReference type="ARBA" id="ARBA00058496"/>
    </source>
</evidence>
<dbReference type="InterPro" id="IPR036869">
    <property type="entry name" value="J_dom_sf"/>
</dbReference>
<protein>
    <recommendedName>
        <fullName evidence="13">Iron-sulfur cluster co-chaperone protein HscB</fullName>
    </recommendedName>
</protein>
<evidence type="ECO:0000313" key="17">
    <source>
        <dbReference type="Xenbase" id="XB-GENE-5793329"/>
    </source>
</evidence>
<keyword evidence="8" id="KW-0143">Chaperone</keyword>
<evidence type="ECO:0000256" key="8">
    <source>
        <dbReference type="ARBA" id="ARBA00023186"/>
    </source>
</evidence>
<dbReference type="Proteomes" id="UP000008143">
    <property type="component" value="Chromosome 1"/>
</dbReference>
<dbReference type="GO" id="GO:0005739">
    <property type="term" value="C:mitochondrion"/>
    <property type="evidence" value="ECO:0000318"/>
    <property type="project" value="GO_Central"/>
</dbReference>
<comment type="function">
    <text evidence="9">Acts as a co-chaperone in iron-sulfur cluster assembly in mitochondria. Required for incorporation of iron-sulfur clusters into SDHB, the iron-sulfur protein subunit of succinate dehydrogenase that is involved in complex II of the mitochondrial electron transport chain. Recruited to SDHB by interaction with SDHAF1 which first binds SDHB and then recruits the iron-sulfur transfer complex formed by HSC20, HSPA9 and ISCU through direct binding to HSC20. Plays an essential role in hematopoiesis.</text>
</comment>
<dbReference type="KEGG" id="xtr:779876"/>
<evidence type="ECO:0000256" key="9">
    <source>
        <dbReference type="ARBA" id="ARBA00054586"/>
    </source>
</evidence>
<dbReference type="AGR" id="Xenbase:XB-GENE-5793329"/>
<keyword evidence="5" id="KW-0963">Cytoplasm</keyword>
<comment type="subunit">
    <text evidence="12">Interacts with ISCU and HSPA9 to form an iron-sulfur transfer complex. Interacts with SDHAF1 (via the first LYR motif); the interaction recruits the iron-sulfur transfer complex composed of HSC20, HSPA9 and ISCU and mediates the incorporation of iron-sulfur clusters into SDHB which also interacts with HSC20. Interacts with the cytoplasmic form of ISCU and with CIA complex member CIAO1 (via LYR motif).</text>
</comment>
<dbReference type="GO" id="GO:0051087">
    <property type="term" value="F:protein-folding chaperone binding"/>
    <property type="evidence" value="ECO:0007669"/>
    <property type="project" value="InterPro"/>
</dbReference>
<dbReference type="CDD" id="cd06257">
    <property type="entry name" value="DnaJ"/>
    <property type="match status" value="1"/>
</dbReference>
<keyword evidence="6" id="KW-0479">Metal-binding</keyword>
<dbReference type="RefSeq" id="NP_001072422.2">
    <property type="nucleotide sequence ID" value="NM_001078954.2"/>
</dbReference>
<dbReference type="OrthoDB" id="448954at2759"/>
<dbReference type="Pfam" id="PF07743">
    <property type="entry name" value="HSCB_C"/>
    <property type="match status" value="1"/>
</dbReference>
<evidence type="ECO:0000256" key="12">
    <source>
        <dbReference type="ARBA" id="ARBA00065697"/>
    </source>
</evidence>
<dbReference type="PANTHER" id="PTHR14021">
    <property type="entry name" value="IRON-SULFUR CLUSTER CO-CHAPERONE PROTEIN HSCB"/>
    <property type="match status" value="1"/>
</dbReference>
<dbReference type="InterPro" id="IPR036386">
    <property type="entry name" value="HscB_C_sf"/>
</dbReference>
<comment type="similarity">
    <text evidence="4">Belongs to the HscB family.</text>
</comment>
<dbReference type="FunFam" id="1.20.1280.20:FF:000002">
    <property type="entry name" value="HscB mitochondrial iron-sulfur cluster co-chaperone"/>
    <property type="match status" value="1"/>
</dbReference>
<accession>A0A8J0PLS4</accession>
<evidence type="ECO:0000259" key="14">
    <source>
        <dbReference type="PROSITE" id="PS50076"/>
    </source>
</evidence>
<comment type="function">
    <text evidence="10">Acts as a co-chaperone in iron-sulfur cluster assembly in the cytoplasm. Also mediates complex formation between components of the cytosolic iron-sulfur biogenesis pathway and the CIA targeting complex composed of CIAO1, DIPK1B/FAM69B and MMS19 by binding directly to the scaffold protein ISCU and to CIAO1. This facilitates iron-sulfur cluster insertion into a number of cytoplasmic and nuclear proteins including POLD1, ELP3, DPYD and PPAT.</text>
</comment>
<reference evidence="16" key="2">
    <citation type="submission" date="2025-08" db="UniProtKB">
        <authorList>
            <consortium name="RefSeq"/>
        </authorList>
    </citation>
    <scope>IDENTIFICATION</scope>
</reference>
<dbReference type="OMA" id="LMFIERF"/>
<evidence type="ECO:0000313" key="15">
    <source>
        <dbReference type="Proteomes" id="UP000008143"/>
    </source>
</evidence>
<dbReference type="InterPro" id="IPR001623">
    <property type="entry name" value="DnaJ_domain"/>
</dbReference>
<dbReference type="GO" id="GO:0046872">
    <property type="term" value="F:metal ion binding"/>
    <property type="evidence" value="ECO:0007669"/>
    <property type="project" value="UniProtKB-KW"/>
</dbReference>
<keyword evidence="15" id="KW-1185">Reference proteome</keyword>
<dbReference type="CTD" id="150274"/>
<dbReference type="PANTHER" id="PTHR14021:SF15">
    <property type="entry name" value="IRON-SULFUR CLUSTER CO-CHAPERONE PROTEIN HSCB"/>
    <property type="match status" value="1"/>
</dbReference>
<dbReference type="GO" id="GO:0044571">
    <property type="term" value="P:[2Fe-2S] cluster assembly"/>
    <property type="evidence" value="ECO:0000318"/>
    <property type="project" value="GO_Central"/>
</dbReference>
<reference evidence="16" key="1">
    <citation type="journal article" date="2002" name="Dev. Dyn.">
        <title>Genetic and genomic tools for Xenopus research: The NIH Xenopus initiative.</title>
        <authorList>
            <person name="Klein S.L."/>
            <person name="Strausberg R.L."/>
            <person name="Wagner L."/>
            <person name="Pontius J."/>
            <person name="Clifton S.W."/>
            <person name="Richardson P."/>
        </authorList>
    </citation>
    <scope>NUCLEOTIDE SEQUENCE</scope>
</reference>
<dbReference type="FunFam" id="1.10.287.110:FF:000042">
    <property type="entry name" value="Iron-sulfur cluster co-chaperone protein HscB, mitochondrial"/>
    <property type="match status" value="1"/>
</dbReference>
<evidence type="ECO:0000256" key="13">
    <source>
        <dbReference type="ARBA" id="ARBA00073563"/>
    </source>
</evidence>
<dbReference type="InterPro" id="IPR009073">
    <property type="entry name" value="HscB_oligo_C"/>
</dbReference>
<dbReference type="GeneID" id="779876"/>
<dbReference type="GO" id="GO:0001671">
    <property type="term" value="F:ATPase activator activity"/>
    <property type="evidence" value="ECO:0007669"/>
    <property type="project" value="InterPro"/>
</dbReference>
<evidence type="ECO:0000256" key="7">
    <source>
        <dbReference type="ARBA" id="ARBA00023128"/>
    </source>
</evidence>
<dbReference type="SUPFAM" id="SSF47144">
    <property type="entry name" value="HSC20 (HSCB), C-terminal oligomerisation domain"/>
    <property type="match status" value="1"/>
</dbReference>
<feature type="domain" description="J" evidence="14">
    <location>
        <begin position="106"/>
        <end position="178"/>
    </location>
</feature>